<dbReference type="OrthoDB" id="3265803at2759"/>
<feature type="compositionally biased region" description="Low complexity" evidence="1">
    <location>
        <begin position="139"/>
        <end position="152"/>
    </location>
</feature>
<feature type="region of interest" description="Disordered" evidence="1">
    <location>
        <begin position="119"/>
        <end position="179"/>
    </location>
</feature>
<comment type="caution">
    <text evidence="2">The sequence shown here is derived from an EMBL/GenBank/DDBJ whole genome shotgun (WGS) entry which is preliminary data.</text>
</comment>
<evidence type="ECO:0000256" key="1">
    <source>
        <dbReference type="SAM" id="MobiDB-lite"/>
    </source>
</evidence>
<feature type="compositionally biased region" description="Basic residues" evidence="1">
    <location>
        <begin position="1"/>
        <end position="10"/>
    </location>
</feature>
<feature type="non-terminal residue" evidence="2">
    <location>
        <position position="394"/>
    </location>
</feature>
<dbReference type="AlphaFoldDB" id="X8JGV9"/>
<evidence type="ECO:0000313" key="3">
    <source>
        <dbReference type="Proteomes" id="UP000030108"/>
    </source>
</evidence>
<reference evidence="3" key="1">
    <citation type="journal article" date="2014" name="Genome Announc.">
        <title>Draft genome sequence of the plant-pathogenic soil fungus Rhizoctonia solani anastomosis group 3 strain Rhs1AP.</title>
        <authorList>
            <person name="Cubeta M.A."/>
            <person name="Thomas E."/>
            <person name="Dean R.A."/>
            <person name="Jabaji S."/>
            <person name="Neate S.M."/>
            <person name="Tavantzis S."/>
            <person name="Toda T."/>
            <person name="Vilgalys R."/>
            <person name="Bharathan N."/>
            <person name="Fedorova-Abrams N."/>
            <person name="Pakala S.B."/>
            <person name="Pakala S.M."/>
            <person name="Zafar N."/>
            <person name="Joardar V."/>
            <person name="Losada L."/>
            <person name="Nierman W.C."/>
        </authorList>
    </citation>
    <scope>NUCLEOTIDE SEQUENCE [LARGE SCALE GENOMIC DNA]</scope>
    <source>
        <strain evidence="3">AG-3</strain>
    </source>
</reference>
<name>X8JGV9_9AGAM</name>
<dbReference type="Proteomes" id="UP000030108">
    <property type="component" value="Unassembled WGS sequence"/>
</dbReference>
<sequence>MTKHTRKRARVPAQSDDNISITTAQSNSSGEFTVITDPSTEFYEEFKSLHDRYIKLATRLLNDDDLGDAPPDILPRLGQLIHFCSLAVEFPFELLQLGNDLQPMHLIPFQTAYNNLHPKVDASTSTEPQVTPPTPPKLSYASVASQASAPSTPSKPPRSRKEACHLKPPAKTPNSPHSRHAKVGQQICLVACISSHSTPFTSANPRWKAVPTDCFSTFSKELQAAAPGCVPLGFRTNRKGNLLITFAPSTPRSVLMSRLPIIRGSFELASNVPILFDTAWSTIHLANVPTRLSDTASVFDQAEILTAIRCNPALAALPITSPPRWLRHPSKITGPRSSVVFSFEDPDGTIIRQLLKTPTFMFGQSVTVKPWINHPTNIARSTGSPSYSESMDTE</sequence>
<proteinExistence type="predicted"/>
<gene>
    <name evidence="2" type="ORF">RSOL_462980</name>
</gene>
<dbReference type="EMBL" id="JATN01000317">
    <property type="protein sequence ID" value="EUC62909.1"/>
    <property type="molecule type" value="Genomic_DNA"/>
</dbReference>
<accession>X8JGV9</accession>
<protein>
    <submittedName>
        <fullName evidence="2">Uncharacterized protein</fullName>
    </submittedName>
</protein>
<evidence type="ECO:0000313" key="2">
    <source>
        <dbReference type="EMBL" id="EUC62909.1"/>
    </source>
</evidence>
<organism evidence="2 3">
    <name type="scientific">Rhizoctonia solani AG-3 Rhs1AP</name>
    <dbReference type="NCBI Taxonomy" id="1086054"/>
    <lineage>
        <taxon>Eukaryota</taxon>
        <taxon>Fungi</taxon>
        <taxon>Dikarya</taxon>
        <taxon>Basidiomycota</taxon>
        <taxon>Agaricomycotina</taxon>
        <taxon>Agaricomycetes</taxon>
        <taxon>Cantharellales</taxon>
        <taxon>Ceratobasidiaceae</taxon>
        <taxon>Rhizoctonia</taxon>
    </lineage>
</organism>
<feature type="region of interest" description="Disordered" evidence="1">
    <location>
        <begin position="1"/>
        <end position="23"/>
    </location>
</feature>